<proteinExistence type="predicted"/>
<dbReference type="InterPro" id="IPR029016">
    <property type="entry name" value="GAF-like_dom_sf"/>
</dbReference>
<dbReference type="EMBL" id="QHKS01000040">
    <property type="protein sequence ID" value="RDJ98072.1"/>
    <property type="molecule type" value="Genomic_DNA"/>
</dbReference>
<dbReference type="Pfam" id="PF13191">
    <property type="entry name" value="AAA_16"/>
    <property type="match status" value="1"/>
</dbReference>
<dbReference type="Gene3D" id="3.40.50.300">
    <property type="entry name" value="P-loop containing nucleotide triphosphate hydrolases"/>
    <property type="match status" value="1"/>
</dbReference>
<dbReference type="SMART" id="SM00387">
    <property type="entry name" value="HATPase_c"/>
    <property type="match status" value="1"/>
</dbReference>
<dbReference type="SMART" id="SM00388">
    <property type="entry name" value="HisKA"/>
    <property type="match status" value="1"/>
</dbReference>
<name>A0A370MXL6_9BURK</name>
<dbReference type="SMART" id="SM00220">
    <property type="entry name" value="S_TKc"/>
    <property type="match status" value="1"/>
</dbReference>
<keyword evidence="6" id="KW-0808">Transferase</keyword>
<dbReference type="Gene3D" id="3.30.450.40">
    <property type="match status" value="1"/>
</dbReference>
<dbReference type="PANTHER" id="PTHR43642:SF1">
    <property type="entry name" value="HYBRID SIGNAL TRANSDUCTION HISTIDINE KINASE G"/>
    <property type="match status" value="1"/>
</dbReference>
<dbReference type="InterPro" id="IPR036097">
    <property type="entry name" value="HisK_dim/P_sf"/>
</dbReference>
<dbReference type="EC" id="2.7.13.3" evidence="2"/>
<evidence type="ECO:0000259" key="5">
    <source>
        <dbReference type="PROSITE" id="PS50109"/>
    </source>
</evidence>
<feature type="domain" description="Protein kinase" evidence="4">
    <location>
        <begin position="85"/>
        <end position="347"/>
    </location>
</feature>
<dbReference type="InterPro" id="IPR004358">
    <property type="entry name" value="Sig_transdc_His_kin-like_C"/>
</dbReference>
<evidence type="ECO:0000313" key="7">
    <source>
        <dbReference type="Proteomes" id="UP000254875"/>
    </source>
</evidence>
<dbReference type="PANTHER" id="PTHR43642">
    <property type="entry name" value="HYBRID SIGNAL TRANSDUCTION HISTIDINE KINASE G"/>
    <property type="match status" value="1"/>
</dbReference>
<evidence type="ECO:0000259" key="4">
    <source>
        <dbReference type="PROSITE" id="PS50011"/>
    </source>
</evidence>
<dbReference type="SUPFAM" id="SSF55874">
    <property type="entry name" value="ATPase domain of HSP90 chaperone/DNA topoisomerase II/histidine kinase"/>
    <property type="match status" value="1"/>
</dbReference>
<evidence type="ECO:0000256" key="1">
    <source>
        <dbReference type="ARBA" id="ARBA00000085"/>
    </source>
</evidence>
<dbReference type="Pfam" id="PF01590">
    <property type="entry name" value="GAF"/>
    <property type="match status" value="1"/>
</dbReference>
<dbReference type="SUPFAM" id="SSF55781">
    <property type="entry name" value="GAF domain-like"/>
    <property type="match status" value="1"/>
</dbReference>
<dbReference type="PROSITE" id="PS50109">
    <property type="entry name" value="HIS_KIN"/>
    <property type="match status" value="1"/>
</dbReference>
<dbReference type="InterPro" id="IPR036890">
    <property type="entry name" value="HATPase_C_sf"/>
</dbReference>
<feature type="domain" description="Histidine kinase" evidence="5">
    <location>
        <begin position="1567"/>
        <end position="1781"/>
    </location>
</feature>
<dbReference type="InterPro" id="IPR003018">
    <property type="entry name" value="GAF"/>
</dbReference>
<keyword evidence="7" id="KW-1185">Reference proteome</keyword>
<dbReference type="InterPro" id="IPR053159">
    <property type="entry name" value="Hybrid_Histidine_Kinase"/>
</dbReference>
<dbReference type="Pfam" id="PF00512">
    <property type="entry name" value="HisKA"/>
    <property type="match status" value="1"/>
</dbReference>
<reference evidence="7" key="1">
    <citation type="submission" date="2018-05" db="EMBL/GenBank/DDBJ databases">
        <authorList>
            <person name="Feng T."/>
        </authorList>
    </citation>
    <scope>NUCLEOTIDE SEQUENCE [LARGE SCALE GENOMIC DNA]</scope>
    <source>
        <strain evidence="7">S27</strain>
    </source>
</reference>
<organism evidence="6 7">
    <name type="scientific">Paraburkholderia lacunae</name>
    <dbReference type="NCBI Taxonomy" id="2211104"/>
    <lineage>
        <taxon>Bacteria</taxon>
        <taxon>Pseudomonadati</taxon>
        <taxon>Pseudomonadota</taxon>
        <taxon>Betaproteobacteria</taxon>
        <taxon>Burkholderiales</taxon>
        <taxon>Burkholderiaceae</taxon>
        <taxon>Paraburkholderia</taxon>
    </lineage>
</organism>
<comment type="caution">
    <text evidence="6">The sequence shown here is derived from an EMBL/GenBank/DDBJ whole genome shotgun (WGS) entry which is preliminary data.</text>
</comment>
<dbReference type="SMART" id="SM00065">
    <property type="entry name" value="GAF"/>
    <property type="match status" value="1"/>
</dbReference>
<dbReference type="Gene3D" id="1.10.510.10">
    <property type="entry name" value="Transferase(Phosphotransferase) domain 1"/>
    <property type="match status" value="1"/>
</dbReference>
<dbReference type="GO" id="GO:0000155">
    <property type="term" value="F:phosphorelay sensor kinase activity"/>
    <property type="evidence" value="ECO:0007669"/>
    <property type="project" value="InterPro"/>
</dbReference>
<dbReference type="InterPro" id="IPR027417">
    <property type="entry name" value="P-loop_NTPase"/>
</dbReference>
<dbReference type="CDD" id="cd00082">
    <property type="entry name" value="HisKA"/>
    <property type="match status" value="1"/>
</dbReference>
<gene>
    <name evidence="6" type="ORF">DLM46_35110</name>
</gene>
<protein>
    <recommendedName>
        <fullName evidence="2">histidine kinase</fullName>
        <ecNumber evidence="2">2.7.13.3</ecNumber>
    </recommendedName>
</protein>
<keyword evidence="3" id="KW-0597">Phosphoprotein</keyword>
<sequence length="1783" mass="194072">MIIARLAACQTPPWLHEGQARAAGARGGCLNFPATCRTMRGPRRRCLRPDWRVAEPTRRPAVAQFHHFERPTMNMRPALPADARRMDADWLARAKWTNITRSDNVLTFDVTDPDNGIVWSARQTSWELDLRCRQLEREFALNQSLEPEWALLAVALIRASDGPVLVHPHTGGNTFDSLADGQLPLDTFLDLSLGAVRALAKLHRRSWLHSDLRPTSLFVDQDGAVKLRSFAHARKLRNDTEASGTMRADFAAYAAPEQVASENARIDERSDLYSLGVTLFRLLTGSMPYKASSTSEWIHAHVAMQPSPPGAFRNGVPAILERAILKLIAKEPGERYPSCDSLQHDLEHIRRDWLAPGRVEPFELASADPLARLRIPDVLIGRAAQSRQLADTLSQVARSSETAIVLIEGPGGVGKTALADEFARHVRAASPTSCCASGKVAQYHPARPYAPVLQALRSLFGSALARRDDEIAAIVARLHDCVGRQASLLAGIFPEITWLIDLEPLTLSHAGPADVIPEFHLCHALVNAFRAFAGPAEPLLLMIDDIQWADDATLAFIASIAADGPANICLVAGYRSEQDHTPAFQAFLRQLDRARVSSITLAPLDPHNVAQMLAAMLGEVRGQLSELANIIHRKTGGNPFYVQQLLRALIDERLLRYDSALQTWQWRSADIDAHRQTENVVSLLVTRLERLTPGARAMLSLLACVGTRADETLLCAVAGTTPAELRLRLEPARKAGLVCMRDGHWSFMHDRMLEAAYALIAQPVRAAHHANIAAAQLARPDAASAQTLLDLAAHIEEAMSIPLEDSQALAFAHALVSAAEAAAAAAARKRALSFLASARTLLGPQGWARHYALASRIGMLRCGILLAEGETAQAGIEIDELLARTSTPADRAEAHRLKAALLTVESEYERAVDIALAGLALLGVDLPAHPTEADLTAACQAVRDALGERHVHELVDLPAMTDQRIGATMALLTALEAAHFYPSSGLVLLHLAMMVRLTLRHGVTAASVQGLAWYGVSIAEHCDAYEEGFEFAKVALALVERHGFERYRSATLVALDQVSVWTQPLSYALDRARDAKAAGNASAELRWMCYSCNHIVSDLLAMGEPLPAIREEIEPLLEVARGAHYEDIVDLVSTQLEFVDALRFGYDRPVGSWRARAGTKMPMSVLQFWTDVLKGQAAFLFGDIDTARASFDAAAPLAWSTPAHIMLSDFYLFSALAEIACDNGATPPERLIDRLDAHRARFVAWSALNPHTFRNKLALIDAEFARIRGDHVAAMQHYESSANLAAERGFVHEQALAHELAGRHAALLGLTGPARHQLRVAHACYRRWGATGKAHTMTALHPFLVVDTSLHGVTAAYAREDLDFSLAMRTAHSLSEEIVLERLIQTLMRNMVVYAGARYGLLLLARHEKLGIEAVARVFGNDVIVDIAHGQPTEQDVPLSILNMVVRTRKPILLGDAQRQGMPEHVHSLSAHPTRSVFCLPLLKQGTLIGVLYLENALTQGVFSPRRVAMLEVLAPQAANSLESARLYAELIDESTRRIETEAALRHARTELARTAHMTVMGELAASIAHEINQPLTSVVTSVGACMRWLRGEQPDIDEALASLEDIRASGVRAADIVRALRSLAKQAPPAMAPLVIDDLIRDILRLTATEINAKNVQLRVDLRSGGIKVLADRTQIQQVIFNLVTNALDAMDGIAAPRELAVTSHASDGHVIVGIADSGGGIDGEITARIFDPFFTTKSGGMGMGLAICRSITDAHGGTLDAAPRAARGSVFTFRLPAGTAP</sequence>
<dbReference type="PRINTS" id="PR00344">
    <property type="entry name" value="BCTRLSENSOR"/>
</dbReference>
<dbReference type="InterPro" id="IPR003594">
    <property type="entry name" value="HATPase_dom"/>
</dbReference>
<dbReference type="PROSITE" id="PS50011">
    <property type="entry name" value="PROTEIN_KINASE_DOM"/>
    <property type="match status" value="1"/>
</dbReference>
<evidence type="ECO:0000256" key="2">
    <source>
        <dbReference type="ARBA" id="ARBA00012438"/>
    </source>
</evidence>
<dbReference type="OrthoDB" id="9801841at2"/>
<dbReference type="Gene3D" id="3.30.565.10">
    <property type="entry name" value="Histidine kinase-like ATPase, C-terminal domain"/>
    <property type="match status" value="1"/>
</dbReference>
<dbReference type="SUPFAM" id="SSF47384">
    <property type="entry name" value="Homodimeric domain of signal transducing histidine kinase"/>
    <property type="match status" value="1"/>
</dbReference>
<dbReference type="SUPFAM" id="SSF56112">
    <property type="entry name" value="Protein kinase-like (PK-like)"/>
    <property type="match status" value="1"/>
</dbReference>
<dbReference type="Pfam" id="PF00069">
    <property type="entry name" value="Pkinase"/>
    <property type="match status" value="1"/>
</dbReference>
<dbReference type="Proteomes" id="UP000254875">
    <property type="component" value="Unassembled WGS sequence"/>
</dbReference>
<evidence type="ECO:0000313" key="6">
    <source>
        <dbReference type="EMBL" id="RDJ98072.1"/>
    </source>
</evidence>
<dbReference type="InterPro" id="IPR005467">
    <property type="entry name" value="His_kinase_dom"/>
</dbReference>
<dbReference type="InterPro" id="IPR000719">
    <property type="entry name" value="Prot_kinase_dom"/>
</dbReference>
<dbReference type="InterPro" id="IPR003661">
    <property type="entry name" value="HisK_dim/P_dom"/>
</dbReference>
<dbReference type="InterPro" id="IPR041664">
    <property type="entry name" value="AAA_16"/>
</dbReference>
<evidence type="ECO:0000256" key="3">
    <source>
        <dbReference type="ARBA" id="ARBA00022553"/>
    </source>
</evidence>
<dbReference type="Gene3D" id="1.10.287.130">
    <property type="match status" value="1"/>
</dbReference>
<accession>A0A370MXL6</accession>
<keyword evidence="6" id="KW-0418">Kinase</keyword>
<dbReference type="InterPro" id="IPR011009">
    <property type="entry name" value="Kinase-like_dom_sf"/>
</dbReference>
<comment type="catalytic activity">
    <reaction evidence="1">
        <text>ATP + protein L-histidine = ADP + protein N-phospho-L-histidine.</text>
        <dbReference type="EC" id="2.7.13.3"/>
    </reaction>
</comment>
<dbReference type="SUPFAM" id="SSF52540">
    <property type="entry name" value="P-loop containing nucleoside triphosphate hydrolases"/>
    <property type="match status" value="1"/>
</dbReference>
<dbReference type="Pfam" id="PF02518">
    <property type="entry name" value="HATPase_c"/>
    <property type="match status" value="1"/>
</dbReference>
<dbReference type="GO" id="GO:0005524">
    <property type="term" value="F:ATP binding"/>
    <property type="evidence" value="ECO:0007669"/>
    <property type="project" value="InterPro"/>
</dbReference>